<keyword evidence="2" id="KW-1133">Transmembrane helix</keyword>
<dbReference type="EMBL" id="PIQF01000001">
    <property type="protein sequence ID" value="RUO77319.1"/>
    <property type="molecule type" value="Genomic_DNA"/>
</dbReference>
<evidence type="ECO:0000313" key="4">
    <source>
        <dbReference type="Proteomes" id="UP000287908"/>
    </source>
</evidence>
<evidence type="ECO:0000256" key="2">
    <source>
        <dbReference type="SAM" id="Phobius"/>
    </source>
</evidence>
<evidence type="ECO:0000313" key="3">
    <source>
        <dbReference type="EMBL" id="RUO77319.1"/>
    </source>
</evidence>
<feature type="region of interest" description="Disordered" evidence="1">
    <location>
        <begin position="99"/>
        <end position="128"/>
    </location>
</feature>
<keyword evidence="4" id="KW-1185">Reference proteome</keyword>
<name>A0A432ZHB4_9GAMM</name>
<keyword evidence="2" id="KW-0812">Transmembrane</keyword>
<dbReference type="Proteomes" id="UP000287908">
    <property type="component" value="Unassembled WGS sequence"/>
</dbReference>
<keyword evidence="2" id="KW-0472">Membrane</keyword>
<reference evidence="3 4" key="1">
    <citation type="journal article" date="2011" name="Front. Microbiol.">
        <title>Genomic signatures of strain selection and enhancement in Bacillus atrophaeus var. globigii, a historical biowarfare simulant.</title>
        <authorList>
            <person name="Gibbons H.S."/>
            <person name="Broomall S.M."/>
            <person name="McNew L.A."/>
            <person name="Daligault H."/>
            <person name="Chapman C."/>
            <person name="Bruce D."/>
            <person name="Karavis M."/>
            <person name="Krepps M."/>
            <person name="McGregor P.A."/>
            <person name="Hong C."/>
            <person name="Park K.H."/>
            <person name="Akmal A."/>
            <person name="Feldman A."/>
            <person name="Lin J.S."/>
            <person name="Chang W.E."/>
            <person name="Higgs B.W."/>
            <person name="Demirev P."/>
            <person name="Lindquist J."/>
            <person name="Liem A."/>
            <person name="Fochler E."/>
            <person name="Read T.D."/>
            <person name="Tapia R."/>
            <person name="Johnson S."/>
            <person name="Bishop-Lilly K.A."/>
            <person name="Detter C."/>
            <person name="Han C."/>
            <person name="Sozhamannan S."/>
            <person name="Rosenzweig C.N."/>
            <person name="Skowronski E.W."/>
        </authorList>
    </citation>
    <scope>NUCLEOTIDE SEQUENCE [LARGE SCALE GENOMIC DNA]</scope>
    <source>
        <strain evidence="3 4">CL-SP19</strain>
    </source>
</reference>
<accession>A0A432ZHB4</accession>
<sequence>MYPLLVLDSYYFLFYKEYAHVKKVGLMMLRNFLMGTLILIFSSFVIANGGSEEQEMVTISKEESSLIELYNSQAINSEQYNNLLSMGVKDDDVLATTKRRDGQKLVQQSRSTTNTAPPTPHLPQDGDTITYKWESERNGKIYGHKRTEEYQESGGSGGWYVIFYSETFLRDAPEDDEDDSRDPE</sequence>
<proteinExistence type="predicted"/>
<feature type="compositionally biased region" description="Polar residues" evidence="1">
    <location>
        <begin position="105"/>
        <end position="116"/>
    </location>
</feature>
<dbReference type="AlphaFoldDB" id="A0A432ZHB4"/>
<gene>
    <name evidence="3" type="ORF">CWI81_02215</name>
</gene>
<comment type="caution">
    <text evidence="3">The sequence shown here is derived from an EMBL/GenBank/DDBJ whole genome shotgun (WGS) entry which is preliminary data.</text>
</comment>
<dbReference type="RefSeq" id="WP_126783593.1">
    <property type="nucleotide sequence ID" value="NZ_PIQF01000001.1"/>
</dbReference>
<evidence type="ECO:0000256" key="1">
    <source>
        <dbReference type="SAM" id="MobiDB-lite"/>
    </source>
</evidence>
<organism evidence="3 4">
    <name type="scientific">Idiomarina seosinensis</name>
    <dbReference type="NCBI Taxonomy" id="281739"/>
    <lineage>
        <taxon>Bacteria</taxon>
        <taxon>Pseudomonadati</taxon>
        <taxon>Pseudomonadota</taxon>
        <taxon>Gammaproteobacteria</taxon>
        <taxon>Alteromonadales</taxon>
        <taxon>Idiomarinaceae</taxon>
        <taxon>Idiomarina</taxon>
    </lineage>
</organism>
<protein>
    <submittedName>
        <fullName evidence="3">Uncharacterized protein</fullName>
    </submittedName>
</protein>
<feature type="transmembrane region" description="Helical" evidence="2">
    <location>
        <begin position="32"/>
        <end position="50"/>
    </location>
</feature>